<dbReference type="InterPro" id="IPR033749">
    <property type="entry name" value="Polyprenyl_synt_CS"/>
</dbReference>
<name>A0A8J3DW14_9HYPH</name>
<sequence>MTDLAASASHDWDALKARIESQLHAMAGAPEPDEPLVRTAVRESLVGSGKRIRPILVDLAARDLGYDQPAALQAGCAIELVHTASLLLDDLPCMDDALTRRGKPTVHIRFGEDVAVLAAIALLGDAFGLAASVPGLSGEQRSALTLSLSQSVGMRGLVAGQYSDLRNVGQTSENSVIQLNDQKTGSLFVAAVEMAGILADAPTAQREQLRIYGIELGRAFQLFDDLLDVAGDAQRMGKSNNKDAGKAVLAQGLGAKAMARHIQAHLDTASGALDQLPDGAPHLRAFTDKLFGTPAAGIRRRGGRKPDSVLASLLA</sequence>
<keyword evidence="10" id="KW-1185">Reference proteome</keyword>
<dbReference type="GO" id="GO:0046872">
    <property type="term" value="F:metal ion binding"/>
    <property type="evidence" value="ECO:0007669"/>
    <property type="project" value="UniProtKB-KW"/>
</dbReference>
<dbReference type="CDD" id="cd00685">
    <property type="entry name" value="Trans_IPPS_HT"/>
    <property type="match status" value="1"/>
</dbReference>
<dbReference type="GO" id="GO:0004659">
    <property type="term" value="F:prenyltransferase activity"/>
    <property type="evidence" value="ECO:0007669"/>
    <property type="project" value="InterPro"/>
</dbReference>
<dbReference type="EMBL" id="BMZQ01000002">
    <property type="protein sequence ID" value="GHD16087.1"/>
    <property type="molecule type" value="Genomic_DNA"/>
</dbReference>
<dbReference type="Gene3D" id="1.10.600.10">
    <property type="entry name" value="Farnesyl Diphosphate Synthase"/>
    <property type="match status" value="1"/>
</dbReference>
<dbReference type="PROSITE" id="PS00723">
    <property type="entry name" value="POLYPRENYL_SYNTHASE_1"/>
    <property type="match status" value="1"/>
</dbReference>
<proteinExistence type="inferred from homology"/>
<evidence type="ECO:0000313" key="10">
    <source>
        <dbReference type="Proteomes" id="UP000630142"/>
    </source>
</evidence>
<dbReference type="AlphaFoldDB" id="A0A8J3DW14"/>
<dbReference type="GO" id="GO:0016114">
    <property type="term" value="P:terpenoid biosynthetic process"/>
    <property type="evidence" value="ECO:0007669"/>
    <property type="project" value="UniProtKB-ARBA"/>
</dbReference>
<dbReference type="PANTHER" id="PTHR43281">
    <property type="entry name" value="FARNESYL DIPHOSPHATE SYNTHASE"/>
    <property type="match status" value="1"/>
</dbReference>
<reference evidence="9" key="2">
    <citation type="submission" date="2020-09" db="EMBL/GenBank/DDBJ databases">
        <authorList>
            <person name="Sun Q."/>
            <person name="Kim S."/>
        </authorList>
    </citation>
    <scope>NUCLEOTIDE SEQUENCE</scope>
    <source>
        <strain evidence="9">KCTC 42249</strain>
    </source>
</reference>
<dbReference type="PROSITE" id="PS00444">
    <property type="entry name" value="POLYPRENYL_SYNTHASE_2"/>
    <property type="match status" value="1"/>
</dbReference>
<dbReference type="FunFam" id="1.10.600.10:FF:000001">
    <property type="entry name" value="Geranylgeranyl diphosphate synthase"/>
    <property type="match status" value="1"/>
</dbReference>
<dbReference type="Proteomes" id="UP000630142">
    <property type="component" value="Unassembled WGS sequence"/>
</dbReference>
<dbReference type="SFLD" id="SFLDS00005">
    <property type="entry name" value="Isoprenoid_Synthase_Type_I"/>
    <property type="match status" value="1"/>
</dbReference>
<reference evidence="9" key="1">
    <citation type="journal article" date="2014" name="Int. J. Syst. Evol. Microbiol.">
        <title>Complete genome sequence of Corynebacterium casei LMG S-19264T (=DSM 44701T), isolated from a smear-ripened cheese.</title>
        <authorList>
            <consortium name="US DOE Joint Genome Institute (JGI-PGF)"/>
            <person name="Walter F."/>
            <person name="Albersmeier A."/>
            <person name="Kalinowski J."/>
            <person name="Ruckert C."/>
        </authorList>
    </citation>
    <scope>NUCLEOTIDE SEQUENCE</scope>
    <source>
        <strain evidence="9">KCTC 42249</strain>
    </source>
</reference>
<organism evidence="9 10">
    <name type="scientific">Tianweitania populi</name>
    <dbReference type="NCBI Taxonomy" id="1607949"/>
    <lineage>
        <taxon>Bacteria</taxon>
        <taxon>Pseudomonadati</taxon>
        <taxon>Pseudomonadota</taxon>
        <taxon>Alphaproteobacteria</taxon>
        <taxon>Hyphomicrobiales</taxon>
        <taxon>Phyllobacteriaceae</taxon>
        <taxon>Tianweitania</taxon>
    </lineage>
</organism>
<keyword evidence="3 8" id="KW-0808">Transferase</keyword>
<evidence type="ECO:0000256" key="7">
    <source>
        <dbReference type="ARBA" id="ARBA00069024"/>
    </source>
</evidence>
<comment type="cofactor">
    <cofactor evidence="1">
        <name>Mg(2+)</name>
        <dbReference type="ChEBI" id="CHEBI:18420"/>
    </cofactor>
</comment>
<dbReference type="InterPro" id="IPR008949">
    <property type="entry name" value="Isoprenoid_synthase_dom_sf"/>
</dbReference>
<evidence type="ECO:0000256" key="5">
    <source>
        <dbReference type="ARBA" id="ARBA00022842"/>
    </source>
</evidence>
<dbReference type="RefSeq" id="WP_189504098.1">
    <property type="nucleotide sequence ID" value="NZ_BMZQ01000002.1"/>
</dbReference>
<comment type="caution">
    <text evidence="9">The sequence shown here is derived from an EMBL/GenBank/DDBJ whole genome shotgun (WGS) entry which is preliminary data.</text>
</comment>
<dbReference type="InterPro" id="IPR000092">
    <property type="entry name" value="Polyprenyl_synt"/>
</dbReference>
<evidence type="ECO:0000256" key="2">
    <source>
        <dbReference type="ARBA" id="ARBA00006706"/>
    </source>
</evidence>
<evidence type="ECO:0000256" key="6">
    <source>
        <dbReference type="ARBA" id="ARBA00023229"/>
    </source>
</evidence>
<dbReference type="SUPFAM" id="SSF48576">
    <property type="entry name" value="Terpenoid synthases"/>
    <property type="match status" value="1"/>
</dbReference>
<keyword evidence="5" id="KW-0460">Magnesium</keyword>
<gene>
    <name evidence="9" type="primary">ispA</name>
    <name evidence="9" type="ORF">GCM10016234_23760</name>
</gene>
<evidence type="ECO:0000256" key="1">
    <source>
        <dbReference type="ARBA" id="ARBA00001946"/>
    </source>
</evidence>
<evidence type="ECO:0000256" key="3">
    <source>
        <dbReference type="ARBA" id="ARBA00022679"/>
    </source>
</evidence>
<protein>
    <recommendedName>
        <fullName evidence="7">Probable farnesyl diphosphate synthase</fullName>
    </recommendedName>
</protein>
<dbReference type="PANTHER" id="PTHR43281:SF1">
    <property type="entry name" value="FARNESYL DIPHOSPHATE SYNTHASE"/>
    <property type="match status" value="1"/>
</dbReference>
<keyword evidence="6" id="KW-0414">Isoprene biosynthesis</keyword>
<dbReference type="Pfam" id="PF00348">
    <property type="entry name" value="polyprenyl_synt"/>
    <property type="match status" value="1"/>
</dbReference>
<evidence type="ECO:0000256" key="4">
    <source>
        <dbReference type="ARBA" id="ARBA00022723"/>
    </source>
</evidence>
<keyword evidence="4" id="KW-0479">Metal-binding</keyword>
<comment type="similarity">
    <text evidence="2 8">Belongs to the FPP/GGPP synthase family.</text>
</comment>
<evidence type="ECO:0000313" key="9">
    <source>
        <dbReference type="EMBL" id="GHD16087.1"/>
    </source>
</evidence>
<evidence type="ECO:0000256" key="8">
    <source>
        <dbReference type="RuleBase" id="RU004466"/>
    </source>
</evidence>
<accession>A0A8J3DW14</accession>